<dbReference type="Proteomes" id="UP000094043">
    <property type="component" value="Chromosome 4"/>
</dbReference>
<feature type="compositionally biased region" description="Polar residues" evidence="1">
    <location>
        <begin position="257"/>
        <end position="276"/>
    </location>
</feature>
<feature type="region of interest" description="Disordered" evidence="1">
    <location>
        <begin position="256"/>
        <end position="292"/>
    </location>
</feature>
<reference evidence="2" key="1">
    <citation type="submission" date="2016-06" db="EMBL/GenBank/DDBJ databases">
        <authorList>
            <person name="Cuomo C."/>
            <person name="Litvintseva A."/>
            <person name="Heitman J."/>
            <person name="Chen Y."/>
            <person name="Sun S."/>
            <person name="Springer D."/>
            <person name="Dromer F."/>
            <person name="Young S."/>
            <person name="Zeng Q."/>
            <person name="Chapman S."/>
            <person name="Gujja S."/>
            <person name="Saif S."/>
            <person name="Birren B."/>
        </authorList>
    </citation>
    <scope>NUCLEOTIDE SEQUENCE</scope>
    <source>
        <strain evidence="2">CBS 7841</strain>
    </source>
</reference>
<dbReference type="AlphaFoldDB" id="A0AAJ8JUI1"/>
<name>A0AAJ8JUI1_9TREE</name>
<evidence type="ECO:0000256" key="1">
    <source>
        <dbReference type="SAM" id="MobiDB-lite"/>
    </source>
</evidence>
<feature type="compositionally biased region" description="Polar residues" evidence="1">
    <location>
        <begin position="386"/>
        <end position="400"/>
    </location>
</feature>
<keyword evidence="3" id="KW-1185">Reference proteome</keyword>
<gene>
    <name evidence="2" type="ORF">L203_103745</name>
</gene>
<evidence type="ECO:0000313" key="3">
    <source>
        <dbReference type="Proteomes" id="UP000094043"/>
    </source>
</evidence>
<sequence length="424" mass="44477">MLASPRPISSGSMADPATPPPSLAKSYPRSTLLSLATCMETPPDRLRSFPVILRSSFSDQEWGIDEEHAAVLDGKPASEALPIPKPGAAKAQPTMGRPIVERKFSGSESDSSEVLFQFNSFSSAEKPAPIMLDFKNPFASSLGSLPIRLGARKNSAISFFQDFPASVNSSSSSVHLVPEGGGASHSVTLGKDFARMRLGRRNSSESMDSTGSGSSISIGNGGLNPFAAPFPLPPTTKPYTPPNSLAAPIHKLGSKPISFSSSTPAPSLKNTNNVGATTLPPPRNSSLPQKPSGLPPVFIKRESAALPQPMALPDVAPLGKDWVGEKALSGNDRRRMSAVTTTGIGMSSKGADAPGLSQVSFSSVSLPANRVGLYGRSGSLLRSRASVDNSSEGELLSSSPKRPERLAKLGERLRESVSHRKVKA</sequence>
<feature type="region of interest" description="Disordered" evidence="1">
    <location>
        <begin position="1"/>
        <end position="26"/>
    </location>
</feature>
<protein>
    <submittedName>
        <fullName evidence="2">Uncharacterized protein</fullName>
    </submittedName>
</protein>
<reference evidence="2" key="2">
    <citation type="journal article" date="2022" name="Elife">
        <title>Obligate sexual reproduction of a homothallic fungus closely related to the Cryptococcus pathogenic species complex.</title>
        <authorList>
            <person name="Passer A.R."/>
            <person name="Clancey S.A."/>
            <person name="Shea T."/>
            <person name="David-Palma M."/>
            <person name="Averette A.F."/>
            <person name="Boekhout T."/>
            <person name="Porcel B.M."/>
            <person name="Nowrousian M."/>
            <person name="Cuomo C.A."/>
            <person name="Sun S."/>
            <person name="Heitman J."/>
            <person name="Coelho M.A."/>
        </authorList>
    </citation>
    <scope>NUCLEOTIDE SEQUENCE</scope>
    <source>
        <strain evidence="2">CBS 7841</strain>
    </source>
</reference>
<proteinExistence type="predicted"/>
<dbReference type="GeneID" id="91087955"/>
<dbReference type="KEGG" id="cdep:91087955"/>
<reference evidence="2" key="3">
    <citation type="submission" date="2024-01" db="EMBL/GenBank/DDBJ databases">
        <authorList>
            <person name="Coelho M.A."/>
            <person name="David-Palma M."/>
            <person name="Shea T."/>
            <person name="Sun S."/>
            <person name="Cuomo C.A."/>
            <person name="Heitman J."/>
        </authorList>
    </citation>
    <scope>NUCLEOTIDE SEQUENCE</scope>
    <source>
        <strain evidence="2">CBS 7841</strain>
    </source>
</reference>
<dbReference type="EMBL" id="CP143787">
    <property type="protein sequence ID" value="WVN88534.1"/>
    <property type="molecule type" value="Genomic_DNA"/>
</dbReference>
<evidence type="ECO:0000313" key="2">
    <source>
        <dbReference type="EMBL" id="WVN88534.1"/>
    </source>
</evidence>
<accession>A0AAJ8JUI1</accession>
<organism evidence="2 3">
    <name type="scientific">Cryptococcus depauperatus CBS 7841</name>
    <dbReference type="NCBI Taxonomy" id="1295531"/>
    <lineage>
        <taxon>Eukaryota</taxon>
        <taxon>Fungi</taxon>
        <taxon>Dikarya</taxon>
        <taxon>Basidiomycota</taxon>
        <taxon>Agaricomycotina</taxon>
        <taxon>Tremellomycetes</taxon>
        <taxon>Tremellales</taxon>
        <taxon>Cryptococcaceae</taxon>
        <taxon>Cryptococcus</taxon>
    </lineage>
</organism>
<dbReference type="RefSeq" id="XP_066069234.1">
    <property type="nucleotide sequence ID" value="XM_066213137.1"/>
</dbReference>
<feature type="region of interest" description="Disordered" evidence="1">
    <location>
        <begin position="383"/>
        <end position="405"/>
    </location>
</feature>